<evidence type="ECO:0000256" key="1">
    <source>
        <dbReference type="SAM" id="MobiDB-lite"/>
    </source>
</evidence>
<comment type="caution">
    <text evidence="3">The sequence shown here is derived from an EMBL/GenBank/DDBJ whole genome shotgun (WGS) entry which is preliminary data.</text>
</comment>
<name>A0ABN8RGU6_9CNID</name>
<organism evidence="3 4">
    <name type="scientific">Porites lobata</name>
    <dbReference type="NCBI Taxonomy" id="104759"/>
    <lineage>
        <taxon>Eukaryota</taxon>
        <taxon>Metazoa</taxon>
        <taxon>Cnidaria</taxon>
        <taxon>Anthozoa</taxon>
        <taxon>Hexacorallia</taxon>
        <taxon>Scleractinia</taxon>
        <taxon>Fungiina</taxon>
        <taxon>Poritidae</taxon>
        <taxon>Porites</taxon>
    </lineage>
</organism>
<protein>
    <recommendedName>
        <fullName evidence="2">ZU5 domain-containing protein</fullName>
    </recommendedName>
</protein>
<dbReference type="Proteomes" id="UP001159405">
    <property type="component" value="Unassembled WGS sequence"/>
</dbReference>
<dbReference type="InterPro" id="IPR000906">
    <property type="entry name" value="ZU5_dom"/>
</dbReference>
<feature type="compositionally biased region" description="Acidic residues" evidence="1">
    <location>
        <begin position="16"/>
        <end position="42"/>
    </location>
</feature>
<feature type="region of interest" description="Disordered" evidence="1">
    <location>
        <begin position="1"/>
        <end position="46"/>
    </location>
</feature>
<proteinExistence type="predicted"/>
<accession>A0ABN8RGU6</accession>
<dbReference type="EMBL" id="CALNXK010000237">
    <property type="protein sequence ID" value="CAH3178242.1"/>
    <property type="molecule type" value="Genomic_DNA"/>
</dbReference>
<evidence type="ECO:0000313" key="3">
    <source>
        <dbReference type="EMBL" id="CAH3178242.1"/>
    </source>
</evidence>
<dbReference type="Gene3D" id="2.60.220.30">
    <property type="match status" value="2"/>
</dbReference>
<sequence length="571" mass="65200">MAELAGVEAMRGFLEGSEEESDDETETYGDDAEGQNVTEEESGGIVTSEGIQHWPIKRLGVHVMFPPDAVSEPTSMVVHRWENSVCSPPLQEHEAITSNVIELFAMARQGLKFNTKVKLSLSHSATELRGYELVIKKLIDKETNIWEDVEGTIDIRCREDIEDDYPLHMKIPDIFFPVAQADITECSTYAVVCRLKSSPTYTITSSGGSFSHPDYPGVTVIIPENAVAPTERFPVELKVQEVSNEEFEGENIIIGPVLRITRAVQFLRLVTIQLPISRRGQEVLNPDPTVYRIRVLFLKTEDKMKKWIEITGDLPEPPSFDGKFVRFQVDRFCRYSYFLDGRQENSSAERLGITSFLSRFIWNQPKPAIFVAYFCRDFPDILYLICCPPHVKRKVIDELEDKGITPYDGASKKNMIPGEDKAFVSVSEGIRPYKKKDIGQVFLKLEEDFAFKTELRVRPNKDKDIAVVKFWTTLKPTGRKFPLCKVHLNLSTQGIDRTSYFKLDFEWSPFFLRDSRASETRARMKITPRVSPFSREVIFTRARVSLAQLSLKKNGDYSYSNFKHDTVVHTS</sequence>
<feature type="domain" description="ZU5" evidence="2">
    <location>
        <begin position="56"/>
        <end position="127"/>
    </location>
</feature>
<evidence type="ECO:0000313" key="4">
    <source>
        <dbReference type="Proteomes" id="UP001159405"/>
    </source>
</evidence>
<evidence type="ECO:0000259" key="2">
    <source>
        <dbReference type="Pfam" id="PF00791"/>
    </source>
</evidence>
<dbReference type="Pfam" id="PF00791">
    <property type="entry name" value="ZU5"/>
    <property type="match status" value="1"/>
</dbReference>
<gene>
    <name evidence="3" type="ORF">PLOB_00020269</name>
</gene>
<reference evidence="3 4" key="1">
    <citation type="submission" date="2022-05" db="EMBL/GenBank/DDBJ databases">
        <authorList>
            <consortium name="Genoscope - CEA"/>
            <person name="William W."/>
        </authorList>
    </citation>
    <scope>NUCLEOTIDE SEQUENCE [LARGE SCALE GENOMIC DNA]</scope>
</reference>
<keyword evidence="4" id="KW-1185">Reference proteome</keyword>